<dbReference type="InterPro" id="IPR057326">
    <property type="entry name" value="KR_dom"/>
</dbReference>
<keyword evidence="11" id="KW-1185">Reference proteome</keyword>
<dbReference type="AlphaFoldDB" id="A0A1H2MJI0"/>
<evidence type="ECO:0000256" key="1">
    <source>
        <dbReference type="ARBA" id="ARBA00006484"/>
    </source>
</evidence>
<dbReference type="NCBIfam" id="TIGR01829">
    <property type="entry name" value="AcAcCoA_reduct"/>
    <property type="match status" value="1"/>
</dbReference>
<evidence type="ECO:0000256" key="6">
    <source>
        <dbReference type="ARBA" id="ARBA00066455"/>
    </source>
</evidence>
<sequence>MATSSNPTRIALVTGGMGGIGTAISQRLHQDGFTVVVSCGPYSSRKASWMAKQLEAGFHFHCIDCDITDWDSTRQAFEMVRENVGPIDVLVNNAGITRDGTLRKMPPENWKAVIDTNLTGLFNTTRQVIESMLTKGWGRVINISSINGQRGQFGQTNYSAAKAGIHGFSMALAREVSGKGVTVNTVSPGYIKTDMTAAIRPDILEGMIAGIPVGRLGQPEEIASIVAWLASDQSAYATGADFSVNGGMNMQ</sequence>
<dbReference type="GO" id="GO:0005737">
    <property type="term" value="C:cytoplasm"/>
    <property type="evidence" value="ECO:0007669"/>
    <property type="project" value="InterPro"/>
</dbReference>
<comment type="catalytic activity">
    <reaction evidence="4">
        <text>(2R,3S)-2,3-dihydroxy-2,3-dihydro-p-cumate + NAD(+) = 2,3-dihydroxy-p-cumate + NADH + H(+)</text>
        <dbReference type="Rhea" id="RHEA:23772"/>
        <dbReference type="ChEBI" id="CHEBI:15378"/>
        <dbReference type="ChEBI" id="CHEBI:36647"/>
        <dbReference type="ChEBI" id="CHEBI:57540"/>
        <dbReference type="ChEBI" id="CHEBI:57945"/>
        <dbReference type="ChEBI" id="CHEBI:58420"/>
        <dbReference type="EC" id="1.3.1.58"/>
    </reaction>
</comment>
<dbReference type="EC" id="1.3.1.58" evidence="6"/>
<dbReference type="InterPro" id="IPR002347">
    <property type="entry name" value="SDR_fam"/>
</dbReference>
<dbReference type="CDD" id="cd05333">
    <property type="entry name" value="BKR_SDR_c"/>
    <property type="match status" value="1"/>
</dbReference>
<comment type="similarity">
    <text evidence="1 8">Belongs to the short-chain dehydrogenases/reductases (SDR) family.</text>
</comment>
<evidence type="ECO:0000256" key="4">
    <source>
        <dbReference type="ARBA" id="ARBA00050226"/>
    </source>
</evidence>
<dbReference type="GO" id="GO:0018454">
    <property type="term" value="F:acetoacetyl-CoA reductase activity"/>
    <property type="evidence" value="ECO:0007669"/>
    <property type="project" value="InterPro"/>
</dbReference>
<proteinExistence type="inferred from homology"/>
<dbReference type="PRINTS" id="PR00081">
    <property type="entry name" value="GDHRDH"/>
</dbReference>
<dbReference type="Gene3D" id="3.40.50.720">
    <property type="entry name" value="NAD(P)-binding Rossmann-like Domain"/>
    <property type="match status" value="1"/>
</dbReference>
<evidence type="ECO:0000256" key="5">
    <source>
        <dbReference type="ARBA" id="ARBA00060518"/>
    </source>
</evidence>
<dbReference type="PROSITE" id="PS00061">
    <property type="entry name" value="ADH_SHORT"/>
    <property type="match status" value="1"/>
</dbReference>
<dbReference type="RefSeq" id="WP_092378475.1">
    <property type="nucleotide sequence ID" value="NZ_LT629797.1"/>
</dbReference>
<comment type="pathway">
    <text evidence="5">Aromatic compound metabolism; p-cumate degradation; acetaldehyde and pyruvate from p-cumate: step 2/7.</text>
</comment>
<dbReference type="InterPro" id="IPR050259">
    <property type="entry name" value="SDR"/>
</dbReference>
<dbReference type="PANTHER" id="PTHR42879">
    <property type="entry name" value="3-OXOACYL-(ACYL-CARRIER-PROTEIN) REDUCTASE"/>
    <property type="match status" value="1"/>
</dbReference>
<feature type="domain" description="Ketoreductase" evidence="9">
    <location>
        <begin position="9"/>
        <end position="189"/>
    </location>
</feature>
<dbReference type="GO" id="GO:0032787">
    <property type="term" value="P:monocarboxylic acid metabolic process"/>
    <property type="evidence" value="ECO:0007669"/>
    <property type="project" value="UniProtKB-ARBA"/>
</dbReference>
<dbReference type="FunFam" id="3.40.50.720:FF:000173">
    <property type="entry name" value="3-oxoacyl-[acyl-carrier protein] reductase"/>
    <property type="match status" value="1"/>
</dbReference>
<dbReference type="SUPFAM" id="SSF51735">
    <property type="entry name" value="NAD(P)-binding Rossmann-fold domains"/>
    <property type="match status" value="1"/>
</dbReference>
<evidence type="ECO:0000256" key="2">
    <source>
        <dbReference type="ARBA" id="ARBA00023002"/>
    </source>
</evidence>
<dbReference type="SMART" id="SM00822">
    <property type="entry name" value="PKS_KR"/>
    <property type="match status" value="1"/>
</dbReference>
<gene>
    <name evidence="10" type="ORF">SAMN05216363_3538</name>
</gene>
<reference evidence="11" key="1">
    <citation type="submission" date="2016-10" db="EMBL/GenBank/DDBJ databases">
        <authorList>
            <person name="Varghese N."/>
            <person name="Submissions S."/>
        </authorList>
    </citation>
    <scope>NUCLEOTIDE SEQUENCE [LARGE SCALE GENOMIC DNA]</scope>
    <source>
        <strain evidence="11">KCTC 32246</strain>
    </source>
</reference>
<evidence type="ECO:0000256" key="8">
    <source>
        <dbReference type="RuleBase" id="RU000363"/>
    </source>
</evidence>
<dbReference type="PANTHER" id="PTHR42879:SF2">
    <property type="entry name" value="3-OXOACYL-[ACYL-CARRIER-PROTEIN] REDUCTASE FABG"/>
    <property type="match status" value="1"/>
</dbReference>
<dbReference type="PRINTS" id="PR00080">
    <property type="entry name" value="SDRFAMILY"/>
</dbReference>
<dbReference type="Proteomes" id="UP000198675">
    <property type="component" value="Chromosome I"/>
</dbReference>
<dbReference type="NCBIfam" id="NF009464">
    <property type="entry name" value="PRK12824.1"/>
    <property type="match status" value="1"/>
</dbReference>
<evidence type="ECO:0000256" key="7">
    <source>
        <dbReference type="ARBA" id="ARBA00073443"/>
    </source>
</evidence>
<evidence type="ECO:0000259" key="9">
    <source>
        <dbReference type="SMART" id="SM00822"/>
    </source>
</evidence>
<organism evidence="10 11">
    <name type="scientific">Pseudomonas sihuiensis</name>
    <dbReference type="NCBI Taxonomy" id="1274359"/>
    <lineage>
        <taxon>Bacteria</taxon>
        <taxon>Pseudomonadati</taxon>
        <taxon>Pseudomonadota</taxon>
        <taxon>Gammaproteobacteria</taxon>
        <taxon>Pseudomonadales</taxon>
        <taxon>Pseudomonadaceae</taxon>
        <taxon>Pseudomonas</taxon>
    </lineage>
</organism>
<accession>A0A1H2MJI0</accession>
<dbReference type="NCBIfam" id="NF009466">
    <property type="entry name" value="PRK12826.1-2"/>
    <property type="match status" value="1"/>
</dbReference>
<evidence type="ECO:0000256" key="3">
    <source>
        <dbReference type="ARBA" id="ARBA00042907"/>
    </source>
</evidence>
<protein>
    <recommendedName>
        <fullName evidence="7">2,3-dihydroxy-2,3-dihydro-p-cumate dehydrogenase</fullName>
        <ecNumber evidence="6">1.3.1.58</ecNumber>
    </recommendedName>
    <alternativeName>
        <fullName evidence="3">Biphenyl-2,3-dihydro-2,3-diol dehydrogenase</fullName>
    </alternativeName>
</protein>
<dbReference type="InterPro" id="IPR020904">
    <property type="entry name" value="Sc_DH/Rdtase_CS"/>
</dbReference>
<keyword evidence="2" id="KW-0560">Oxidoreductase</keyword>
<dbReference type="EMBL" id="LT629797">
    <property type="protein sequence ID" value="SDU93128.1"/>
    <property type="molecule type" value="Genomic_DNA"/>
</dbReference>
<dbReference type="GO" id="GO:0018511">
    <property type="term" value="F:2,3-dihydroxy-2,3-dihydro-p-cumate dehydrogenase activity"/>
    <property type="evidence" value="ECO:0007669"/>
    <property type="project" value="UniProtKB-EC"/>
</dbReference>
<dbReference type="InterPro" id="IPR011283">
    <property type="entry name" value="Acetoacetyl-CoA_reductase"/>
</dbReference>
<evidence type="ECO:0000313" key="11">
    <source>
        <dbReference type="Proteomes" id="UP000198675"/>
    </source>
</evidence>
<dbReference type="Pfam" id="PF00106">
    <property type="entry name" value="adh_short"/>
    <property type="match status" value="1"/>
</dbReference>
<dbReference type="GO" id="GO:0042619">
    <property type="term" value="P:poly-hydroxybutyrate biosynthetic process"/>
    <property type="evidence" value="ECO:0007669"/>
    <property type="project" value="InterPro"/>
</dbReference>
<name>A0A1H2MJI0_9PSED</name>
<evidence type="ECO:0000313" key="10">
    <source>
        <dbReference type="EMBL" id="SDU93128.1"/>
    </source>
</evidence>
<dbReference type="InterPro" id="IPR036291">
    <property type="entry name" value="NAD(P)-bd_dom_sf"/>
</dbReference>